<evidence type="ECO:0000313" key="1">
    <source>
        <dbReference type="EMBL" id="GAH51222.1"/>
    </source>
</evidence>
<gene>
    <name evidence="1" type="ORF">S03H2_26480</name>
</gene>
<comment type="caution">
    <text evidence="1">The sequence shown here is derived from an EMBL/GenBank/DDBJ whole genome shotgun (WGS) entry which is preliminary data.</text>
</comment>
<organism evidence="1">
    <name type="scientific">marine sediment metagenome</name>
    <dbReference type="NCBI Taxonomy" id="412755"/>
    <lineage>
        <taxon>unclassified sequences</taxon>
        <taxon>metagenomes</taxon>
        <taxon>ecological metagenomes</taxon>
    </lineage>
</organism>
<proteinExistence type="predicted"/>
<name>X1G1U1_9ZZZZ</name>
<dbReference type="EMBL" id="BARU01015376">
    <property type="protein sequence ID" value="GAH51222.1"/>
    <property type="molecule type" value="Genomic_DNA"/>
</dbReference>
<accession>X1G1U1</accession>
<sequence length="69" mass="8002">MSKLSTKDLNAKYRKKKELVKFITEDLKQRTVGSTSWEGLPDCDESYLCLNKLNKTILIKIYECLMGLD</sequence>
<dbReference type="AlphaFoldDB" id="X1G1U1"/>
<protein>
    <submittedName>
        <fullName evidence="1">Uncharacterized protein</fullName>
    </submittedName>
</protein>
<reference evidence="1" key="1">
    <citation type="journal article" date="2014" name="Front. Microbiol.">
        <title>High frequency of phylogenetically diverse reductive dehalogenase-homologous genes in deep subseafloor sedimentary metagenomes.</title>
        <authorList>
            <person name="Kawai M."/>
            <person name="Futagami T."/>
            <person name="Toyoda A."/>
            <person name="Takaki Y."/>
            <person name="Nishi S."/>
            <person name="Hori S."/>
            <person name="Arai W."/>
            <person name="Tsubouchi T."/>
            <person name="Morono Y."/>
            <person name="Uchiyama I."/>
            <person name="Ito T."/>
            <person name="Fujiyama A."/>
            <person name="Inagaki F."/>
            <person name="Takami H."/>
        </authorList>
    </citation>
    <scope>NUCLEOTIDE SEQUENCE</scope>
    <source>
        <strain evidence="1">Expedition CK06-06</strain>
    </source>
</reference>